<name>W1DD29_KLEPN</name>
<proteinExistence type="predicted"/>
<evidence type="ECO:0000313" key="1">
    <source>
        <dbReference type="EMBL" id="CDL07298.1"/>
    </source>
</evidence>
<evidence type="ECO:0000313" key="2">
    <source>
        <dbReference type="Proteomes" id="UP000019183"/>
    </source>
</evidence>
<keyword evidence="2" id="KW-1185">Reference proteome</keyword>
<dbReference type="AlphaFoldDB" id="W1DD29"/>
<organism evidence="1 2">
    <name type="scientific">Klebsiella pneumoniae IS43</name>
    <dbReference type="NCBI Taxonomy" id="1432552"/>
    <lineage>
        <taxon>Bacteria</taxon>
        <taxon>Pseudomonadati</taxon>
        <taxon>Pseudomonadota</taxon>
        <taxon>Gammaproteobacteria</taxon>
        <taxon>Enterobacterales</taxon>
        <taxon>Enterobacteriaceae</taxon>
        <taxon>Klebsiella/Raoultella group</taxon>
        <taxon>Klebsiella</taxon>
        <taxon>Klebsiella pneumoniae complex</taxon>
    </lineage>
</organism>
<dbReference type="Proteomes" id="UP000019183">
    <property type="component" value="Unassembled WGS sequence"/>
</dbReference>
<protein>
    <submittedName>
        <fullName evidence="1">Glycoside hydrolase, family 4</fullName>
    </submittedName>
</protein>
<dbReference type="SUPFAM" id="SSF56327">
    <property type="entry name" value="LDH C-terminal domain-like"/>
    <property type="match status" value="1"/>
</dbReference>
<keyword evidence="1" id="KW-0378">Hydrolase</keyword>
<accession>W1DD29</accession>
<dbReference type="GO" id="GO:0004553">
    <property type="term" value="F:hydrolase activity, hydrolyzing O-glycosyl compounds"/>
    <property type="evidence" value="ECO:0007669"/>
    <property type="project" value="InterPro"/>
</dbReference>
<comment type="caution">
    <text evidence="1">The sequence shown here is derived from an EMBL/GenBank/DDBJ whole genome shotgun (WGS) entry which is preliminary data.</text>
</comment>
<reference evidence="1" key="1">
    <citation type="submission" date="2013-10" db="EMBL/GenBank/DDBJ databases">
        <title>Antibiotic resistance diversity of beta-lactamase producers in the General Hospital Vienna.</title>
        <authorList>
            <person name="Barisic I."/>
            <person name="Mitteregger D."/>
            <person name="Hirschl A.M."/>
            <person name="Noehammer C."/>
            <person name="Wiesinger-Mayr H."/>
        </authorList>
    </citation>
    <scope>NUCLEOTIDE SEQUENCE [LARGE SCALE GENOMIC DNA]</scope>
    <source>
        <strain evidence="1">IS43</strain>
    </source>
</reference>
<dbReference type="EMBL" id="CBWK010000021">
    <property type="protein sequence ID" value="CDL07298.1"/>
    <property type="molecule type" value="Genomic_DNA"/>
</dbReference>
<dbReference type="Gene3D" id="3.90.110.10">
    <property type="entry name" value="Lactate dehydrogenase/glycoside hydrolase, family 4, C-terminal"/>
    <property type="match status" value="1"/>
</dbReference>
<dbReference type="GO" id="GO:0016616">
    <property type="term" value="F:oxidoreductase activity, acting on the CH-OH group of donors, NAD or NADP as acceptor"/>
    <property type="evidence" value="ECO:0007669"/>
    <property type="project" value="InterPro"/>
</dbReference>
<sequence>MIACVKEYERLAVAAILQQDKSLAVRALMAHPLIGSYSLAKTLVEAYLDDEQFAAWR</sequence>
<dbReference type="InterPro" id="IPR015955">
    <property type="entry name" value="Lactate_DH/Glyco_Ohase_4_C"/>
</dbReference>